<feature type="domain" description="Phage terminase large subunit C-terminal" evidence="1">
    <location>
        <begin position="236"/>
        <end position="374"/>
    </location>
</feature>
<dbReference type="InterPro" id="IPR035413">
    <property type="entry name" value="Terminase_L_C"/>
</dbReference>
<evidence type="ECO:0000313" key="2">
    <source>
        <dbReference type="EMBL" id="CAB4153223.1"/>
    </source>
</evidence>
<dbReference type="Gene3D" id="3.30.420.280">
    <property type="match status" value="1"/>
</dbReference>
<gene>
    <name evidence="2" type="ORF">UFOVP606_52</name>
</gene>
<dbReference type="Gene3D" id="3.40.50.300">
    <property type="entry name" value="P-loop containing nucleotide triphosphate hydrolases"/>
    <property type="match status" value="1"/>
</dbReference>
<dbReference type="PANTHER" id="PTHR39184:SF1">
    <property type="entry name" value="PBSX PHAGE TERMINASE LARGE SUBUNIT"/>
    <property type="match status" value="1"/>
</dbReference>
<dbReference type="InterPro" id="IPR052380">
    <property type="entry name" value="Viral_DNA_packaging_terminase"/>
</dbReference>
<organism evidence="2">
    <name type="scientific">uncultured Caudovirales phage</name>
    <dbReference type="NCBI Taxonomy" id="2100421"/>
    <lineage>
        <taxon>Viruses</taxon>
        <taxon>Duplodnaviria</taxon>
        <taxon>Heunggongvirae</taxon>
        <taxon>Uroviricota</taxon>
        <taxon>Caudoviricetes</taxon>
        <taxon>Peduoviridae</taxon>
        <taxon>Maltschvirus</taxon>
        <taxon>Maltschvirus maltsch</taxon>
    </lineage>
</organism>
<protein>
    <submittedName>
        <fullName evidence="2">XtmB Phage terminase large subunit</fullName>
    </submittedName>
</protein>
<accession>A0A6J5N7R0</accession>
<sequence length="393" mass="45178">MEFIRTEAVNKILAMRKRKRIVQGGTSAGKTGAILAILIDRCAKTPNLEVSIVSESVPHLKRGALKDFIKIMKATNRWIEDSYNKSDRIYRFQNGSYMEFFSPESILGARRDVLYINECNRGITFSDYHQLTIRTREEVYLDYNPSNPFWVQTELMHEDDVEFIILTYKDNSALSNNIINDIEQAREKAKESTYWANWWKVYGLGQMGSVEGVVFGEFTPIAAFPNDCKWIVYGMDFGYSNDATTLIKIGLKDNQLYFEQLIYSTGLTNTDLHEKFKALNIGRAEIIADSAEPKSIEELRRLGWNVRGAVKGKDSISNGIDLIKRHKVFIVQDGLELIAEWRGYSYYFDKVLNKYTNKPLDLLNHCIDAIRYACSYKIILPVGSPRAHTIRTH</sequence>
<reference evidence="2" key="1">
    <citation type="submission" date="2020-04" db="EMBL/GenBank/DDBJ databases">
        <authorList>
            <person name="Chiriac C."/>
            <person name="Salcher M."/>
            <person name="Ghai R."/>
            <person name="Kavagutti S V."/>
        </authorList>
    </citation>
    <scope>NUCLEOTIDE SEQUENCE</scope>
</reference>
<dbReference type="PANTHER" id="PTHR39184">
    <property type="match status" value="1"/>
</dbReference>
<evidence type="ECO:0000259" key="1">
    <source>
        <dbReference type="Pfam" id="PF17288"/>
    </source>
</evidence>
<dbReference type="Pfam" id="PF17288">
    <property type="entry name" value="Terminase_3C"/>
    <property type="match status" value="1"/>
</dbReference>
<proteinExistence type="predicted"/>
<dbReference type="EMBL" id="LR796585">
    <property type="protein sequence ID" value="CAB4153223.1"/>
    <property type="molecule type" value="Genomic_DNA"/>
</dbReference>
<dbReference type="InterPro" id="IPR027417">
    <property type="entry name" value="P-loop_NTPase"/>
</dbReference>
<name>A0A6J5N7R0_9CAUD</name>